<dbReference type="EC" id="3.1.21.10" evidence="13 14"/>
<keyword evidence="8 13" id="KW-0460">Magnesium</keyword>
<organism evidence="15 16">
    <name type="scientific">Natronospira elongata</name>
    <dbReference type="NCBI Taxonomy" id="3110268"/>
    <lineage>
        <taxon>Bacteria</taxon>
        <taxon>Pseudomonadati</taxon>
        <taxon>Pseudomonadota</taxon>
        <taxon>Gammaproteobacteria</taxon>
        <taxon>Natronospirales</taxon>
        <taxon>Natronospiraceae</taxon>
        <taxon>Natronospira</taxon>
    </lineage>
</organism>
<dbReference type="GO" id="GO:0048476">
    <property type="term" value="C:Holliday junction resolvase complex"/>
    <property type="evidence" value="ECO:0007669"/>
    <property type="project" value="UniProtKB-UniRule"/>
</dbReference>
<dbReference type="InterPro" id="IPR012337">
    <property type="entry name" value="RNaseH-like_sf"/>
</dbReference>
<evidence type="ECO:0000256" key="9">
    <source>
        <dbReference type="ARBA" id="ARBA00023125"/>
    </source>
</evidence>
<dbReference type="RefSeq" id="WP_346049198.1">
    <property type="nucleotide sequence ID" value="NZ_JAYGII010000001.1"/>
</dbReference>
<keyword evidence="5 13" id="KW-0255">Endonuclease</keyword>
<feature type="binding site" evidence="13">
    <location>
        <position position="14"/>
    </location>
    <ligand>
        <name>Mg(2+)</name>
        <dbReference type="ChEBI" id="CHEBI:18420"/>
        <label>1</label>
    </ligand>
</feature>
<keyword evidence="9 13" id="KW-0238">DNA-binding</keyword>
<name>A0AAP6JCX7_9GAMM</name>
<keyword evidence="16" id="KW-1185">Reference proteome</keyword>
<dbReference type="Gene3D" id="3.30.420.10">
    <property type="entry name" value="Ribonuclease H-like superfamily/Ribonuclease H"/>
    <property type="match status" value="1"/>
</dbReference>
<dbReference type="Proteomes" id="UP001302316">
    <property type="component" value="Unassembled WGS sequence"/>
</dbReference>
<evidence type="ECO:0000256" key="3">
    <source>
        <dbReference type="ARBA" id="ARBA00022722"/>
    </source>
</evidence>
<evidence type="ECO:0000256" key="2">
    <source>
        <dbReference type="ARBA" id="ARBA00022490"/>
    </source>
</evidence>
<keyword evidence="3 13" id="KW-0540">Nuclease</keyword>
<dbReference type="SUPFAM" id="SSF53098">
    <property type="entry name" value="Ribonuclease H-like"/>
    <property type="match status" value="1"/>
</dbReference>
<sequence length="180" mass="19227">MSRTTEKRRILGIDPGSVSTGYGIVDAEGNRLAHVHSGRIDARGGAFADRLRRIFEGISAVVEEYEPSEVAVEKVFVARNPDAAVKLGQARGAAICGALQAALPVHEYSPSEIKQAVVGGGRAAKEQVQHMVAMLLTIREPLQSDQADALAVAICHAHTAASAVAMARQAVPTRRRGWRR</sequence>
<dbReference type="NCBIfam" id="TIGR00228">
    <property type="entry name" value="ruvC"/>
    <property type="match status" value="1"/>
</dbReference>
<proteinExistence type="inferred from homology"/>
<feature type="binding site" evidence="13">
    <location>
        <position position="145"/>
    </location>
    <ligand>
        <name>Mg(2+)</name>
        <dbReference type="ChEBI" id="CHEBI:18420"/>
        <label>1</label>
    </ligand>
</feature>
<keyword evidence="6 13" id="KW-0227">DNA damage</keyword>
<evidence type="ECO:0000256" key="11">
    <source>
        <dbReference type="ARBA" id="ARBA00023204"/>
    </source>
</evidence>
<keyword evidence="2 13" id="KW-0963">Cytoplasm</keyword>
<dbReference type="InterPro" id="IPR036397">
    <property type="entry name" value="RNaseH_sf"/>
</dbReference>
<dbReference type="AlphaFoldDB" id="A0AAP6JCX7"/>
<dbReference type="InterPro" id="IPR002176">
    <property type="entry name" value="X-over_junc_endoDNase_RuvC"/>
</dbReference>
<evidence type="ECO:0000313" key="15">
    <source>
        <dbReference type="EMBL" id="MEA5444216.1"/>
    </source>
</evidence>
<dbReference type="PANTHER" id="PTHR30194:SF3">
    <property type="entry name" value="CROSSOVER JUNCTION ENDODEOXYRIBONUCLEASE RUVC"/>
    <property type="match status" value="1"/>
</dbReference>
<keyword evidence="7 13" id="KW-0378">Hydrolase</keyword>
<dbReference type="PANTHER" id="PTHR30194">
    <property type="entry name" value="CROSSOVER JUNCTION ENDODEOXYRIBONUCLEASE RUVC"/>
    <property type="match status" value="1"/>
</dbReference>
<feature type="binding site" evidence="13">
    <location>
        <position position="73"/>
    </location>
    <ligand>
        <name>Mg(2+)</name>
        <dbReference type="ChEBI" id="CHEBI:18420"/>
        <label>2</label>
    </ligand>
</feature>
<comment type="subcellular location">
    <subcellularLocation>
        <location evidence="13">Cytoplasm</location>
    </subcellularLocation>
</comment>
<evidence type="ECO:0000256" key="7">
    <source>
        <dbReference type="ARBA" id="ARBA00022801"/>
    </source>
</evidence>
<dbReference type="FunFam" id="3.30.420.10:FF:000002">
    <property type="entry name" value="Crossover junction endodeoxyribonuclease RuvC"/>
    <property type="match status" value="1"/>
</dbReference>
<dbReference type="InterPro" id="IPR020563">
    <property type="entry name" value="X-over_junc_endoDNase_Mg_BS"/>
</dbReference>
<keyword evidence="11 13" id="KW-0234">DNA repair</keyword>
<evidence type="ECO:0000313" key="16">
    <source>
        <dbReference type="Proteomes" id="UP001302316"/>
    </source>
</evidence>
<protein>
    <recommendedName>
        <fullName evidence="13 14">Crossover junction endodeoxyribonuclease RuvC</fullName>
        <ecNumber evidence="13 14">3.1.21.10</ecNumber>
    </recommendedName>
    <alternativeName>
        <fullName evidence="13">Holliday junction nuclease RuvC</fullName>
    </alternativeName>
    <alternativeName>
        <fullName evidence="13">Holliday junction resolvase RuvC</fullName>
    </alternativeName>
</protein>
<comment type="function">
    <text evidence="13">The RuvA-RuvB-RuvC complex processes Holliday junction (HJ) DNA during genetic recombination and DNA repair. Endonuclease that resolves HJ intermediates. Cleaves cruciform DNA by making single-stranded nicks across the HJ at symmetrical positions within the homologous arms, yielding a 5'-phosphate and a 3'-hydroxyl group; requires a central core of homology in the junction. The consensus cleavage sequence is 5'-(A/T)TT(C/G)-3'. Cleavage occurs on the 3'-side of the TT dinucleotide at the point of strand exchange. HJ branch migration catalyzed by RuvA-RuvB allows RuvC to scan DNA until it finds its consensus sequence, where it cleaves and resolves the cruciform DNA.</text>
</comment>
<feature type="active site" evidence="13">
    <location>
        <position position="73"/>
    </location>
</feature>
<evidence type="ECO:0000256" key="6">
    <source>
        <dbReference type="ARBA" id="ARBA00022763"/>
    </source>
</evidence>
<dbReference type="GO" id="GO:0006281">
    <property type="term" value="P:DNA repair"/>
    <property type="evidence" value="ECO:0007669"/>
    <property type="project" value="UniProtKB-UniRule"/>
</dbReference>
<comment type="cofactor">
    <cofactor evidence="13">
        <name>Mg(2+)</name>
        <dbReference type="ChEBI" id="CHEBI:18420"/>
    </cofactor>
    <text evidence="13">Binds 2 Mg(2+) ion per subunit.</text>
</comment>
<feature type="active site" evidence="13">
    <location>
        <position position="14"/>
    </location>
</feature>
<gene>
    <name evidence="13 15" type="primary">ruvC</name>
    <name evidence="15" type="ORF">VCB98_00090</name>
</gene>
<comment type="similarity">
    <text evidence="1 13">Belongs to the RuvC family.</text>
</comment>
<evidence type="ECO:0000256" key="14">
    <source>
        <dbReference type="NCBIfam" id="TIGR00228"/>
    </source>
</evidence>
<dbReference type="EMBL" id="JAYGII010000001">
    <property type="protein sequence ID" value="MEA5444216.1"/>
    <property type="molecule type" value="Genomic_DNA"/>
</dbReference>
<evidence type="ECO:0000256" key="13">
    <source>
        <dbReference type="HAMAP-Rule" id="MF_00034"/>
    </source>
</evidence>
<dbReference type="Pfam" id="PF02075">
    <property type="entry name" value="RuvC"/>
    <property type="match status" value="1"/>
</dbReference>
<comment type="subunit">
    <text evidence="13">Homodimer which binds Holliday junction (HJ) DNA. The HJ becomes 2-fold symmetrical on binding to RuvC with unstacked arms; it has a different conformation from HJ DNA in complex with RuvA. In the full resolvosome a probable DNA-RuvA(4)-RuvB(12)-RuvC(2) complex forms which resolves the HJ.</text>
</comment>
<evidence type="ECO:0000256" key="4">
    <source>
        <dbReference type="ARBA" id="ARBA00022723"/>
    </source>
</evidence>
<accession>A0AAP6JCX7</accession>
<dbReference type="GO" id="GO:0005737">
    <property type="term" value="C:cytoplasm"/>
    <property type="evidence" value="ECO:0007669"/>
    <property type="project" value="UniProtKB-SubCell"/>
</dbReference>
<evidence type="ECO:0000256" key="8">
    <source>
        <dbReference type="ARBA" id="ARBA00022842"/>
    </source>
</evidence>
<evidence type="ECO:0000256" key="10">
    <source>
        <dbReference type="ARBA" id="ARBA00023172"/>
    </source>
</evidence>
<dbReference type="GO" id="GO:0003677">
    <property type="term" value="F:DNA binding"/>
    <property type="evidence" value="ECO:0007669"/>
    <property type="project" value="UniProtKB-KW"/>
</dbReference>
<keyword evidence="10 13" id="KW-0233">DNA recombination</keyword>
<dbReference type="PRINTS" id="PR00696">
    <property type="entry name" value="RSOLVASERUVC"/>
</dbReference>
<evidence type="ECO:0000256" key="5">
    <source>
        <dbReference type="ARBA" id="ARBA00022759"/>
    </source>
</evidence>
<comment type="catalytic activity">
    <reaction evidence="12 13">
        <text>Endonucleolytic cleavage at a junction such as a reciprocal single-stranded crossover between two homologous DNA duplexes (Holliday junction).</text>
        <dbReference type="EC" id="3.1.21.10"/>
    </reaction>
</comment>
<dbReference type="GO" id="GO:0000287">
    <property type="term" value="F:magnesium ion binding"/>
    <property type="evidence" value="ECO:0007669"/>
    <property type="project" value="UniProtKB-UniRule"/>
</dbReference>
<comment type="caution">
    <text evidence="15">The sequence shown here is derived from an EMBL/GenBank/DDBJ whole genome shotgun (WGS) entry which is preliminary data.</text>
</comment>
<evidence type="ECO:0000256" key="1">
    <source>
        <dbReference type="ARBA" id="ARBA00009518"/>
    </source>
</evidence>
<dbReference type="GO" id="GO:0008821">
    <property type="term" value="F:crossover junction DNA endonuclease activity"/>
    <property type="evidence" value="ECO:0007669"/>
    <property type="project" value="UniProtKB-UniRule"/>
</dbReference>
<feature type="active site" evidence="13">
    <location>
        <position position="145"/>
    </location>
</feature>
<evidence type="ECO:0000256" key="12">
    <source>
        <dbReference type="ARBA" id="ARBA00029354"/>
    </source>
</evidence>
<reference evidence="15 16" key="1">
    <citation type="submission" date="2023-12" db="EMBL/GenBank/DDBJ databases">
        <title>Whole-genome sequencing of halo(alkali)philic microorganisms from hypersaline lakes.</title>
        <authorList>
            <person name="Sorokin D.Y."/>
            <person name="Merkel A.Y."/>
            <person name="Messina E."/>
            <person name="Yakimov M."/>
        </authorList>
    </citation>
    <scope>NUCLEOTIDE SEQUENCE [LARGE SCALE GENOMIC DNA]</scope>
    <source>
        <strain evidence="15 16">AB-CW1</strain>
    </source>
</reference>
<dbReference type="HAMAP" id="MF_00034">
    <property type="entry name" value="RuvC"/>
    <property type="match status" value="1"/>
</dbReference>
<dbReference type="PROSITE" id="PS01321">
    <property type="entry name" value="RUVC"/>
    <property type="match status" value="1"/>
</dbReference>
<dbReference type="GO" id="GO:0006310">
    <property type="term" value="P:DNA recombination"/>
    <property type="evidence" value="ECO:0007669"/>
    <property type="project" value="UniProtKB-UniRule"/>
</dbReference>
<keyword evidence="4 13" id="KW-0479">Metal-binding</keyword>
<dbReference type="CDD" id="cd16962">
    <property type="entry name" value="RuvC"/>
    <property type="match status" value="1"/>
</dbReference>